<dbReference type="Proteomes" id="UP000192505">
    <property type="component" value="Unassembled WGS sequence"/>
</dbReference>
<dbReference type="InterPro" id="IPR025392">
    <property type="entry name" value="DUF4124"/>
</dbReference>
<feature type="compositionally biased region" description="Low complexity" evidence="1">
    <location>
        <begin position="200"/>
        <end position="210"/>
    </location>
</feature>
<feature type="domain" description="DUF4124" evidence="4">
    <location>
        <begin position="11"/>
        <end position="62"/>
    </location>
</feature>
<dbReference type="Pfam" id="PF00462">
    <property type="entry name" value="Glutaredoxin"/>
    <property type="match status" value="1"/>
</dbReference>
<evidence type="ECO:0000259" key="3">
    <source>
        <dbReference type="Pfam" id="PF00462"/>
    </source>
</evidence>
<comment type="caution">
    <text evidence="5">The sequence shown here is derived from an EMBL/GenBank/DDBJ whole genome shotgun (WGS) entry which is preliminary data.</text>
</comment>
<name>A0A1W9KXH8_9BURK</name>
<feature type="region of interest" description="Disordered" evidence="1">
    <location>
        <begin position="35"/>
        <end position="58"/>
    </location>
</feature>
<dbReference type="CDD" id="cd02976">
    <property type="entry name" value="NrdH"/>
    <property type="match status" value="1"/>
</dbReference>
<protein>
    <submittedName>
        <fullName evidence="5">NrdH-redoxin</fullName>
    </submittedName>
</protein>
<feature type="signal peptide" evidence="2">
    <location>
        <begin position="1"/>
        <end position="20"/>
    </location>
</feature>
<evidence type="ECO:0000259" key="4">
    <source>
        <dbReference type="Pfam" id="PF13511"/>
    </source>
</evidence>
<dbReference type="InterPro" id="IPR002109">
    <property type="entry name" value="Glutaredoxin"/>
</dbReference>
<dbReference type="PROSITE" id="PS51354">
    <property type="entry name" value="GLUTAREDOXIN_2"/>
    <property type="match status" value="1"/>
</dbReference>
<reference evidence="5 6" key="1">
    <citation type="submission" date="2017-01" db="EMBL/GenBank/DDBJ databases">
        <title>Novel large sulfur bacteria in the metagenomes of groundwater-fed chemosynthetic microbial mats in the Lake Huron basin.</title>
        <authorList>
            <person name="Sharrar A.M."/>
            <person name="Flood B.E."/>
            <person name="Bailey J.V."/>
            <person name="Jones D.S."/>
            <person name="Biddanda B."/>
            <person name="Ruberg S.A."/>
            <person name="Marcus D.N."/>
            <person name="Dick G.J."/>
        </authorList>
    </citation>
    <scope>NUCLEOTIDE SEQUENCE [LARGE SCALE GENOMIC DNA]</scope>
    <source>
        <strain evidence="5">A7</strain>
    </source>
</reference>
<gene>
    <name evidence="5" type="ORF">BWK72_05235</name>
</gene>
<feature type="chain" id="PRO_5013320971" evidence="2">
    <location>
        <begin position="21"/>
        <end position="210"/>
    </location>
</feature>
<accession>A0A1W9KXH8</accession>
<sequence>MGSVLCILALTALIQTPAQAQTLYRIVGPDGRITFSDKPPATPTAKVTPLSADGKDTGAANASLPYELRQVASRYPVTLFTGKECAPCDEGRTLLRSRGIPFTEKTINSNEDAESLKRLADTTSLPLLTIGSQQIKGYSSPEWTQYLNAAGYPESSKLPANYRYAEPSPLVAVKAPEAVATPAAAAPTPPPAAVAPPPRANANNPAGIQF</sequence>
<feature type="compositionally biased region" description="Pro residues" evidence="1">
    <location>
        <begin position="187"/>
        <end position="199"/>
    </location>
</feature>
<evidence type="ECO:0000313" key="5">
    <source>
        <dbReference type="EMBL" id="OQW89338.1"/>
    </source>
</evidence>
<organism evidence="5 6">
    <name type="scientific">Rhodoferax ferrireducens</name>
    <dbReference type="NCBI Taxonomy" id="192843"/>
    <lineage>
        <taxon>Bacteria</taxon>
        <taxon>Pseudomonadati</taxon>
        <taxon>Pseudomonadota</taxon>
        <taxon>Betaproteobacteria</taxon>
        <taxon>Burkholderiales</taxon>
        <taxon>Comamonadaceae</taxon>
        <taxon>Rhodoferax</taxon>
    </lineage>
</organism>
<dbReference type="InterPro" id="IPR036249">
    <property type="entry name" value="Thioredoxin-like_sf"/>
</dbReference>
<feature type="domain" description="Glutaredoxin" evidence="3">
    <location>
        <begin position="77"/>
        <end position="133"/>
    </location>
</feature>
<dbReference type="SUPFAM" id="SSF52833">
    <property type="entry name" value="Thioredoxin-like"/>
    <property type="match status" value="1"/>
</dbReference>
<dbReference type="EMBL" id="MTEI01000002">
    <property type="protein sequence ID" value="OQW89338.1"/>
    <property type="molecule type" value="Genomic_DNA"/>
</dbReference>
<evidence type="ECO:0000256" key="1">
    <source>
        <dbReference type="SAM" id="MobiDB-lite"/>
    </source>
</evidence>
<evidence type="ECO:0000256" key="2">
    <source>
        <dbReference type="SAM" id="SignalP"/>
    </source>
</evidence>
<feature type="region of interest" description="Disordered" evidence="1">
    <location>
        <begin position="181"/>
        <end position="210"/>
    </location>
</feature>
<dbReference type="AlphaFoldDB" id="A0A1W9KXH8"/>
<dbReference type="Gene3D" id="3.40.30.10">
    <property type="entry name" value="Glutaredoxin"/>
    <property type="match status" value="1"/>
</dbReference>
<evidence type="ECO:0000313" key="6">
    <source>
        <dbReference type="Proteomes" id="UP000192505"/>
    </source>
</evidence>
<proteinExistence type="predicted"/>
<dbReference type="Pfam" id="PF13511">
    <property type="entry name" value="DUF4124"/>
    <property type="match status" value="1"/>
</dbReference>
<keyword evidence="2" id="KW-0732">Signal</keyword>